<sequence length="170" mass="18758">MFCPSLLSIYDIEQDLWVVNLCFTALFTAEQWVRTEENTILEIMGGRNPVQTHVQSQSLDLLTIVPTPVMDMGPNTTILRIVPAPVTDMGADAIMLRLVPAPVTSTGVDTVMDPNSEDELTAKVRVYKTPLLSAHGKELRYSNVGEGIGAIDDSRYNQRSNVNMTGLLYT</sequence>
<dbReference type="EMBL" id="JAFEKC020000015">
    <property type="protein sequence ID" value="KAK0510615.1"/>
    <property type="molecule type" value="Genomic_DNA"/>
</dbReference>
<reference evidence="1" key="1">
    <citation type="submission" date="2023-03" db="EMBL/GenBank/DDBJ databases">
        <title>Complete genome of Cladonia borealis.</title>
        <authorList>
            <person name="Park H."/>
        </authorList>
    </citation>
    <scope>NUCLEOTIDE SEQUENCE</scope>
    <source>
        <strain evidence="1">ANT050790</strain>
    </source>
</reference>
<evidence type="ECO:0000313" key="1">
    <source>
        <dbReference type="EMBL" id="KAK0510615.1"/>
    </source>
</evidence>
<proteinExistence type="predicted"/>
<comment type="caution">
    <text evidence="1">The sequence shown here is derived from an EMBL/GenBank/DDBJ whole genome shotgun (WGS) entry which is preliminary data.</text>
</comment>
<dbReference type="AlphaFoldDB" id="A0AA39V7N1"/>
<protein>
    <submittedName>
        <fullName evidence="1">Uncharacterized protein</fullName>
    </submittedName>
</protein>
<evidence type="ECO:0000313" key="2">
    <source>
        <dbReference type="Proteomes" id="UP001166286"/>
    </source>
</evidence>
<gene>
    <name evidence="1" type="ORF">JMJ35_007047</name>
</gene>
<accession>A0AA39V7N1</accession>
<organism evidence="1 2">
    <name type="scientific">Cladonia borealis</name>
    <dbReference type="NCBI Taxonomy" id="184061"/>
    <lineage>
        <taxon>Eukaryota</taxon>
        <taxon>Fungi</taxon>
        <taxon>Dikarya</taxon>
        <taxon>Ascomycota</taxon>
        <taxon>Pezizomycotina</taxon>
        <taxon>Lecanoromycetes</taxon>
        <taxon>OSLEUM clade</taxon>
        <taxon>Lecanoromycetidae</taxon>
        <taxon>Lecanorales</taxon>
        <taxon>Lecanorineae</taxon>
        <taxon>Cladoniaceae</taxon>
        <taxon>Cladonia</taxon>
    </lineage>
</organism>
<name>A0AA39V7N1_9LECA</name>
<keyword evidence="2" id="KW-1185">Reference proteome</keyword>
<dbReference type="Proteomes" id="UP001166286">
    <property type="component" value="Unassembled WGS sequence"/>
</dbReference>